<feature type="domain" description="Tf2-1-like SH3-like" evidence="3">
    <location>
        <begin position="304"/>
        <end position="366"/>
    </location>
</feature>
<evidence type="ECO:0000259" key="3">
    <source>
        <dbReference type="Pfam" id="PF24626"/>
    </source>
</evidence>
<evidence type="ECO:0000259" key="2">
    <source>
        <dbReference type="Pfam" id="PF17919"/>
    </source>
</evidence>
<name>A0ABQ4ZF15_9ASTR</name>
<dbReference type="InterPro" id="IPR050951">
    <property type="entry name" value="Retrovirus_Pol_polyprotein"/>
</dbReference>
<dbReference type="Pfam" id="PF17919">
    <property type="entry name" value="RT_RNaseH_2"/>
    <property type="match status" value="1"/>
</dbReference>
<evidence type="ECO:0000313" key="4">
    <source>
        <dbReference type="EMBL" id="GJS87513.1"/>
    </source>
</evidence>
<dbReference type="SUPFAM" id="SSF53098">
    <property type="entry name" value="Ribonuclease H-like"/>
    <property type="match status" value="1"/>
</dbReference>
<reference evidence="4" key="2">
    <citation type="submission" date="2022-01" db="EMBL/GenBank/DDBJ databases">
        <authorList>
            <person name="Yamashiro T."/>
            <person name="Shiraishi A."/>
            <person name="Satake H."/>
            <person name="Nakayama K."/>
        </authorList>
    </citation>
    <scope>NUCLEOTIDE SEQUENCE</scope>
</reference>
<dbReference type="Proteomes" id="UP001151760">
    <property type="component" value="Unassembled WGS sequence"/>
</dbReference>
<dbReference type="InterPro" id="IPR041577">
    <property type="entry name" value="RT_RNaseH_2"/>
</dbReference>
<proteinExistence type="predicted"/>
<feature type="domain" description="Reverse transcriptase/retrotransposon-derived protein RNase H-like" evidence="2">
    <location>
        <begin position="48"/>
        <end position="98"/>
    </location>
</feature>
<dbReference type="Gene3D" id="3.30.70.270">
    <property type="match status" value="1"/>
</dbReference>
<dbReference type="InterPro" id="IPR056924">
    <property type="entry name" value="SH3_Tf2-1"/>
</dbReference>
<keyword evidence="5" id="KW-1185">Reference proteome</keyword>
<reference evidence="4" key="1">
    <citation type="journal article" date="2022" name="Int. J. Mol. Sci.">
        <title>Draft Genome of Tanacetum Coccineum: Genomic Comparison of Closely Related Tanacetum-Family Plants.</title>
        <authorList>
            <person name="Yamashiro T."/>
            <person name="Shiraishi A."/>
            <person name="Nakayama K."/>
            <person name="Satake H."/>
        </authorList>
    </citation>
    <scope>NUCLEOTIDE SEQUENCE</scope>
</reference>
<gene>
    <name evidence="4" type="ORF">Tco_0770149</name>
</gene>
<dbReference type="InterPro" id="IPR036397">
    <property type="entry name" value="RNaseH_sf"/>
</dbReference>
<evidence type="ECO:0000256" key="1">
    <source>
        <dbReference type="ARBA" id="ARBA00023268"/>
    </source>
</evidence>
<dbReference type="EMBL" id="BQNB010011204">
    <property type="protein sequence ID" value="GJS87513.1"/>
    <property type="molecule type" value="Genomic_DNA"/>
</dbReference>
<sequence>MQKWPTPANVKQLRGFLGLTGYYMRFIRNYAIISKPLTTLLKKNSFAWNPSAQATFEELKLAMIQAPVLALADFYQPFIVETDASGMGIRAVLQQCYDYEISYKKGSENTAANALSKISSGSELCSLILSTIEDNTNTGTKYTWTNRELRRKGKLVVGSDEQLRKTLSDLAASPGLLQPLPIPTKVWDNISTDFIEALPLSQGKTVLFVVVDRLSKYAYFIPMSHPFTANQVAQVFMDDIYKLHGHECAIESIYCLSSLNGRLDRDSQQIYGVFHEFHLKRSQERIKNMADKNRSDISFEVGMKVCLKLQPYRQVTVRQGTHHKFAAKFYESFLIFAKIRKVAYKLQLLENSQIHPVFHVSQLKLCKGTNHQVGILPQCGPDEVLSVEPEAIIAKRLGKLHNKAVLYVLVKWVN</sequence>
<evidence type="ECO:0000313" key="5">
    <source>
        <dbReference type="Proteomes" id="UP001151760"/>
    </source>
</evidence>
<keyword evidence="1" id="KW-0511">Multifunctional enzyme</keyword>
<protein>
    <submittedName>
        <fullName evidence="4">Retrotransposable element Tf2</fullName>
    </submittedName>
</protein>
<dbReference type="InterPro" id="IPR012337">
    <property type="entry name" value="RNaseH-like_sf"/>
</dbReference>
<dbReference type="Pfam" id="PF24626">
    <property type="entry name" value="SH3_Tf2-1"/>
    <property type="match status" value="1"/>
</dbReference>
<dbReference type="Gene3D" id="3.30.420.10">
    <property type="entry name" value="Ribonuclease H-like superfamily/Ribonuclease H"/>
    <property type="match status" value="1"/>
</dbReference>
<dbReference type="PANTHER" id="PTHR37984">
    <property type="entry name" value="PROTEIN CBG26694"/>
    <property type="match status" value="1"/>
</dbReference>
<dbReference type="SUPFAM" id="SSF56672">
    <property type="entry name" value="DNA/RNA polymerases"/>
    <property type="match status" value="1"/>
</dbReference>
<accession>A0ABQ4ZF15</accession>
<dbReference type="PANTHER" id="PTHR37984:SF5">
    <property type="entry name" value="PROTEIN NYNRIN-LIKE"/>
    <property type="match status" value="1"/>
</dbReference>
<comment type="caution">
    <text evidence="4">The sequence shown here is derived from an EMBL/GenBank/DDBJ whole genome shotgun (WGS) entry which is preliminary data.</text>
</comment>
<organism evidence="4 5">
    <name type="scientific">Tanacetum coccineum</name>
    <dbReference type="NCBI Taxonomy" id="301880"/>
    <lineage>
        <taxon>Eukaryota</taxon>
        <taxon>Viridiplantae</taxon>
        <taxon>Streptophyta</taxon>
        <taxon>Embryophyta</taxon>
        <taxon>Tracheophyta</taxon>
        <taxon>Spermatophyta</taxon>
        <taxon>Magnoliopsida</taxon>
        <taxon>eudicotyledons</taxon>
        <taxon>Gunneridae</taxon>
        <taxon>Pentapetalae</taxon>
        <taxon>asterids</taxon>
        <taxon>campanulids</taxon>
        <taxon>Asterales</taxon>
        <taxon>Asteraceae</taxon>
        <taxon>Asteroideae</taxon>
        <taxon>Anthemideae</taxon>
        <taxon>Anthemidinae</taxon>
        <taxon>Tanacetum</taxon>
    </lineage>
</organism>
<dbReference type="InterPro" id="IPR043128">
    <property type="entry name" value="Rev_trsase/Diguanyl_cyclase"/>
</dbReference>
<dbReference type="InterPro" id="IPR043502">
    <property type="entry name" value="DNA/RNA_pol_sf"/>
</dbReference>